<dbReference type="EMBL" id="JACHGF010000003">
    <property type="protein sequence ID" value="MBB5284253.1"/>
    <property type="molecule type" value="Genomic_DNA"/>
</dbReference>
<evidence type="ECO:0000256" key="1">
    <source>
        <dbReference type="ARBA" id="ARBA00022729"/>
    </source>
</evidence>
<name>A0A840TSK9_9BACT</name>
<dbReference type="Pfam" id="PF01738">
    <property type="entry name" value="DLH"/>
    <property type="match status" value="1"/>
</dbReference>
<gene>
    <name evidence="3" type="ORF">HNQ92_002396</name>
</gene>
<dbReference type="SUPFAM" id="SSF53474">
    <property type="entry name" value="alpha/beta-Hydrolases"/>
    <property type="match status" value="1"/>
</dbReference>
<dbReference type="Gene3D" id="3.40.50.1820">
    <property type="entry name" value="alpha/beta hydrolase"/>
    <property type="match status" value="1"/>
</dbReference>
<dbReference type="InterPro" id="IPR050955">
    <property type="entry name" value="Plant_Biomass_Hydrol_Est"/>
</dbReference>
<evidence type="ECO:0000313" key="4">
    <source>
        <dbReference type="Proteomes" id="UP000557307"/>
    </source>
</evidence>
<proteinExistence type="predicted"/>
<dbReference type="GO" id="GO:0016787">
    <property type="term" value="F:hydrolase activity"/>
    <property type="evidence" value="ECO:0007669"/>
    <property type="project" value="InterPro"/>
</dbReference>
<dbReference type="InterPro" id="IPR002925">
    <property type="entry name" value="Dienelactn_hydro"/>
</dbReference>
<comment type="caution">
    <text evidence="3">The sequence shown here is derived from an EMBL/GenBank/DDBJ whole genome shotgun (WGS) entry which is preliminary data.</text>
</comment>
<keyword evidence="4" id="KW-1185">Reference proteome</keyword>
<protein>
    <submittedName>
        <fullName evidence="3">Putative peptidase</fullName>
    </submittedName>
</protein>
<dbReference type="InterPro" id="IPR029058">
    <property type="entry name" value="AB_hydrolase_fold"/>
</dbReference>
<dbReference type="PANTHER" id="PTHR43037:SF1">
    <property type="entry name" value="BLL1128 PROTEIN"/>
    <property type="match status" value="1"/>
</dbReference>
<keyword evidence="1" id="KW-0732">Signal</keyword>
<dbReference type="RefSeq" id="WP_184174206.1">
    <property type="nucleotide sequence ID" value="NZ_JACHGF010000003.1"/>
</dbReference>
<organism evidence="3 4">
    <name type="scientific">Rhabdobacter roseus</name>
    <dbReference type="NCBI Taxonomy" id="1655419"/>
    <lineage>
        <taxon>Bacteria</taxon>
        <taxon>Pseudomonadati</taxon>
        <taxon>Bacteroidota</taxon>
        <taxon>Cytophagia</taxon>
        <taxon>Cytophagales</taxon>
        <taxon>Cytophagaceae</taxon>
        <taxon>Rhabdobacter</taxon>
    </lineage>
</organism>
<reference evidence="3 4" key="1">
    <citation type="submission" date="2020-08" db="EMBL/GenBank/DDBJ databases">
        <title>Genomic Encyclopedia of Type Strains, Phase IV (KMG-IV): sequencing the most valuable type-strain genomes for metagenomic binning, comparative biology and taxonomic classification.</title>
        <authorList>
            <person name="Goeker M."/>
        </authorList>
    </citation>
    <scope>NUCLEOTIDE SEQUENCE [LARGE SCALE GENOMIC DNA]</scope>
    <source>
        <strain evidence="3 4">DSM 105074</strain>
    </source>
</reference>
<evidence type="ECO:0000313" key="3">
    <source>
        <dbReference type="EMBL" id="MBB5284253.1"/>
    </source>
</evidence>
<dbReference type="AlphaFoldDB" id="A0A840TSK9"/>
<accession>A0A840TSK9</accession>
<dbReference type="PANTHER" id="PTHR43037">
    <property type="entry name" value="UNNAMED PRODUCT-RELATED"/>
    <property type="match status" value="1"/>
</dbReference>
<evidence type="ECO:0000259" key="2">
    <source>
        <dbReference type="Pfam" id="PF01738"/>
    </source>
</evidence>
<dbReference type="Proteomes" id="UP000557307">
    <property type="component" value="Unassembled WGS sequence"/>
</dbReference>
<sequence>MLLFRFVGGLLVVLSLLTRPLCGQSLEAFEKREYSHANGQTLPYRILYPANYDRSQKYPLVLLLHGGGERGTDNEKQLAHGAKLFVAQQADFPAIVVAPQCPPESYWSSVKIDRSTAPITLDFDYAARPMTWPLEAALALVKELSKKEAVDKNRLYITGLSMGGMGTFEAISRQPKLFAAAAPICGGGDTTYCDRYVQRLPFWIFHGDADQVVGVAESRRMYRTLQQKKARVKYTEYPGVNHNSWDNAFAEPEYLPWLFGQSKKKKR</sequence>
<feature type="domain" description="Dienelactone hydrolase" evidence="2">
    <location>
        <begin position="137"/>
        <end position="242"/>
    </location>
</feature>